<organism evidence="13 14">
    <name type="scientific">Pristionchus entomophagus</name>
    <dbReference type="NCBI Taxonomy" id="358040"/>
    <lineage>
        <taxon>Eukaryota</taxon>
        <taxon>Metazoa</taxon>
        <taxon>Ecdysozoa</taxon>
        <taxon>Nematoda</taxon>
        <taxon>Chromadorea</taxon>
        <taxon>Rhabditida</taxon>
        <taxon>Rhabditina</taxon>
        <taxon>Diplogasteromorpha</taxon>
        <taxon>Diplogasteroidea</taxon>
        <taxon>Neodiplogasteridae</taxon>
        <taxon>Pristionchus</taxon>
    </lineage>
</organism>
<dbReference type="SUPFAM" id="SSF82199">
    <property type="entry name" value="SET domain"/>
    <property type="match status" value="1"/>
</dbReference>
<feature type="domain" description="SET" evidence="12">
    <location>
        <begin position="700"/>
        <end position="832"/>
    </location>
</feature>
<dbReference type="AlphaFoldDB" id="A0AAV5UDX3"/>
<keyword evidence="3" id="KW-0158">Chromosome</keyword>
<dbReference type="SMART" id="SM00317">
    <property type="entry name" value="SET"/>
    <property type="match status" value="1"/>
</dbReference>
<protein>
    <recommendedName>
        <fullName evidence="12">SET domain-containing protein</fullName>
    </recommendedName>
</protein>
<dbReference type="CDD" id="cd15566">
    <property type="entry name" value="PHD3_NSD"/>
    <property type="match status" value="1"/>
</dbReference>
<dbReference type="GO" id="GO:0032259">
    <property type="term" value="P:methylation"/>
    <property type="evidence" value="ECO:0007669"/>
    <property type="project" value="UniProtKB-KW"/>
</dbReference>
<feature type="compositionally biased region" description="Basic and acidic residues" evidence="11">
    <location>
        <begin position="905"/>
        <end position="915"/>
    </location>
</feature>
<evidence type="ECO:0000313" key="14">
    <source>
        <dbReference type="Proteomes" id="UP001432027"/>
    </source>
</evidence>
<dbReference type="Gene3D" id="2.170.270.10">
    <property type="entry name" value="SET domain"/>
    <property type="match status" value="1"/>
</dbReference>
<feature type="region of interest" description="Disordered" evidence="11">
    <location>
        <begin position="1"/>
        <end position="143"/>
    </location>
</feature>
<feature type="compositionally biased region" description="Basic residues" evidence="11">
    <location>
        <begin position="24"/>
        <end position="33"/>
    </location>
</feature>
<comment type="subcellular location">
    <subcellularLocation>
        <location evidence="2">Chromosome</location>
    </subcellularLocation>
    <subcellularLocation>
        <location evidence="1">Nucleus</location>
    </subcellularLocation>
</comment>
<dbReference type="GO" id="GO:0005634">
    <property type="term" value="C:nucleus"/>
    <property type="evidence" value="ECO:0007669"/>
    <property type="project" value="UniProtKB-SubCell"/>
</dbReference>
<evidence type="ECO:0000256" key="5">
    <source>
        <dbReference type="ARBA" id="ARBA00022679"/>
    </source>
</evidence>
<keyword evidence="14" id="KW-1185">Reference proteome</keyword>
<dbReference type="InterPro" id="IPR046341">
    <property type="entry name" value="SET_dom_sf"/>
</dbReference>
<dbReference type="EMBL" id="BTSX01000006">
    <property type="protein sequence ID" value="GMT04757.1"/>
    <property type="molecule type" value="Genomic_DNA"/>
</dbReference>
<keyword evidence="7" id="KW-0479">Metal-binding</keyword>
<feature type="compositionally biased region" description="Basic and acidic residues" evidence="11">
    <location>
        <begin position="928"/>
        <end position="944"/>
    </location>
</feature>
<evidence type="ECO:0000256" key="9">
    <source>
        <dbReference type="ARBA" id="ARBA00022833"/>
    </source>
</evidence>
<keyword evidence="5" id="KW-0808">Transferase</keyword>
<proteinExistence type="predicted"/>
<keyword evidence="8" id="KW-0863">Zinc-finger</keyword>
<evidence type="ECO:0000256" key="11">
    <source>
        <dbReference type="SAM" id="MobiDB-lite"/>
    </source>
</evidence>
<accession>A0AAV5UDX3</accession>
<keyword evidence="6" id="KW-0949">S-adenosyl-L-methionine</keyword>
<dbReference type="GO" id="GO:0008168">
    <property type="term" value="F:methyltransferase activity"/>
    <property type="evidence" value="ECO:0007669"/>
    <property type="project" value="UniProtKB-KW"/>
</dbReference>
<keyword evidence="4" id="KW-0489">Methyltransferase</keyword>
<dbReference type="Pfam" id="PF00856">
    <property type="entry name" value="SET"/>
    <property type="match status" value="1"/>
</dbReference>
<dbReference type="PANTHER" id="PTHR22884">
    <property type="entry name" value="SET DOMAIN PROTEINS"/>
    <property type="match status" value="1"/>
</dbReference>
<evidence type="ECO:0000256" key="8">
    <source>
        <dbReference type="ARBA" id="ARBA00022771"/>
    </source>
</evidence>
<evidence type="ECO:0000256" key="1">
    <source>
        <dbReference type="ARBA" id="ARBA00004123"/>
    </source>
</evidence>
<reference evidence="13" key="1">
    <citation type="submission" date="2023-10" db="EMBL/GenBank/DDBJ databases">
        <title>Genome assembly of Pristionchus species.</title>
        <authorList>
            <person name="Yoshida K."/>
            <person name="Sommer R.J."/>
        </authorList>
    </citation>
    <scope>NUCLEOTIDE SEQUENCE</scope>
    <source>
        <strain evidence="13">RS0144</strain>
    </source>
</reference>
<dbReference type="InterPro" id="IPR050777">
    <property type="entry name" value="SET2_Histone-Lys_MeTrsfase"/>
</dbReference>
<gene>
    <name evidence="13" type="ORF">PENTCL1PPCAC_26931</name>
</gene>
<evidence type="ECO:0000256" key="4">
    <source>
        <dbReference type="ARBA" id="ARBA00022603"/>
    </source>
</evidence>
<keyword evidence="9" id="KW-0862">Zinc</keyword>
<name>A0AAV5UDX3_9BILA</name>
<dbReference type="GO" id="GO:0005694">
    <property type="term" value="C:chromosome"/>
    <property type="evidence" value="ECO:0007669"/>
    <property type="project" value="UniProtKB-SubCell"/>
</dbReference>
<dbReference type="PROSITE" id="PS50280">
    <property type="entry name" value="SET"/>
    <property type="match status" value="1"/>
</dbReference>
<dbReference type="GO" id="GO:0008270">
    <property type="term" value="F:zinc ion binding"/>
    <property type="evidence" value="ECO:0007669"/>
    <property type="project" value="UniProtKB-KW"/>
</dbReference>
<evidence type="ECO:0000256" key="6">
    <source>
        <dbReference type="ARBA" id="ARBA00022691"/>
    </source>
</evidence>
<evidence type="ECO:0000256" key="10">
    <source>
        <dbReference type="ARBA" id="ARBA00023242"/>
    </source>
</evidence>
<feature type="compositionally biased region" description="Basic residues" evidence="11">
    <location>
        <begin position="894"/>
        <end position="904"/>
    </location>
</feature>
<feature type="compositionally biased region" description="Basic and acidic residues" evidence="11">
    <location>
        <begin position="40"/>
        <end position="56"/>
    </location>
</feature>
<evidence type="ECO:0000256" key="3">
    <source>
        <dbReference type="ARBA" id="ARBA00022454"/>
    </source>
</evidence>
<keyword evidence="10" id="KW-0539">Nucleus</keyword>
<comment type="caution">
    <text evidence="13">The sequence shown here is derived from an EMBL/GenBank/DDBJ whole genome shotgun (WGS) entry which is preliminary data.</text>
</comment>
<sequence>MESPKTEQHAPSTSGERNESFKGGLRRSNRRRPPNPLMESHQDNEEMPVLEKERSLDPLSFADDIPSTPRGRSRLPKIRATDKEALPSNKTRNKKRSATERSKAHPSKTPSNRKRSATANKAPPPKKCRPVEQQEESVESDKPTEVFNGVTFTVPPRPENTSCCFICPDVGITSTRPDGVPRIIEIELEDNTADTRLDENREEPANIERGLVVMREVPDEVVGDPDAPEAFIVSMEDPGVREEVVVSMDIPAVVIQRENLDEELEDIASSSTMTIPRRTVKKEEPDEYESVGVSSMDTTSTTRLMVVKKELYVNGEKEEVTTTNCASDYIKCGIRNCTQKMHKKCLEGYICSEYSPGQAQLLFNVGSPVCPAHFCWHCYEERSKNASRFGEMVDCEKCMRSFHVECMPAGTKISKQEGKKKTFVCHYHTTSNPPKITKTMRLKYCTECEEIVEDKPDEGDEDGMQRMECKGCTNVFHKKCGYKEVKGQNCEKYANQGYCTYCVNGAVIVPNQTVLAYCGRSFGLKAGNYPATAMAISDIPKDMHKRLGSNLGKIGYIPVRWIWNDVDIPYYNVIHMSQVQRMTRNCEKNLPDGNFMAELKKCKNKFLAPTRPLDNEAMKRTITIIKRSCYSQGLKRPQNLEKQDLQECTCKPNAQKIKCDTSLCANRASNYECSKSCDDEAKGIKCANRSMQIEEEKYVKKYEVKAAPDGKGLGVFAICIIKPLEFIFEYAGEVIDKEELAKREDRMAKLRSNDEWTYTMGLVPPNVYVDARFKGGEARFANHSCSPNAEVQTIDIPVQYKNSNEKAVYEHRLKVQALRTIRPGEEITFNYGLTKSRKLAIDNCRCRSEKCSGKIGKNTKNDDGDDERFDANQMMSDSDGEGEGEGRYEEKENKKKRTPRGKTPKKNEKSEEEEKKKHRRSISFLPRQFDKKNGKSEEEKETPKKAIAKRHRFISLPSKEFDKKK</sequence>
<evidence type="ECO:0000256" key="2">
    <source>
        <dbReference type="ARBA" id="ARBA00004286"/>
    </source>
</evidence>
<dbReference type="InterPro" id="IPR001965">
    <property type="entry name" value="Znf_PHD"/>
</dbReference>
<dbReference type="Proteomes" id="UP001432027">
    <property type="component" value="Unassembled WGS sequence"/>
</dbReference>
<evidence type="ECO:0000313" key="13">
    <source>
        <dbReference type="EMBL" id="GMT04757.1"/>
    </source>
</evidence>
<dbReference type="InterPro" id="IPR001214">
    <property type="entry name" value="SET_dom"/>
</dbReference>
<evidence type="ECO:0000259" key="12">
    <source>
        <dbReference type="PROSITE" id="PS50280"/>
    </source>
</evidence>
<feature type="compositionally biased region" description="Basic and acidic residues" evidence="11">
    <location>
        <begin position="884"/>
        <end position="893"/>
    </location>
</feature>
<evidence type="ECO:0000256" key="7">
    <source>
        <dbReference type="ARBA" id="ARBA00022723"/>
    </source>
</evidence>
<dbReference type="SMART" id="SM00249">
    <property type="entry name" value="PHD"/>
    <property type="match status" value="1"/>
</dbReference>
<feature type="region of interest" description="Disordered" evidence="11">
    <location>
        <begin position="852"/>
        <end position="965"/>
    </location>
</feature>